<dbReference type="InterPro" id="IPR000531">
    <property type="entry name" value="Beta-barrel_TonB"/>
</dbReference>
<evidence type="ECO:0000256" key="7">
    <source>
        <dbReference type="ARBA" id="ARBA00023136"/>
    </source>
</evidence>
<evidence type="ECO:0000259" key="15">
    <source>
        <dbReference type="Pfam" id="PF07715"/>
    </source>
</evidence>
<evidence type="ECO:0000256" key="4">
    <source>
        <dbReference type="ARBA" id="ARBA00022452"/>
    </source>
</evidence>
<feature type="domain" description="TonB-dependent receptor plug" evidence="15">
    <location>
        <begin position="66"/>
        <end position="165"/>
    </location>
</feature>
<dbReference type="GO" id="GO:0009279">
    <property type="term" value="C:cell outer membrane"/>
    <property type="evidence" value="ECO:0007669"/>
    <property type="project" value="UniProtKB-SubCell"/>
</dbReference>
<evidence type="ECO:0000256" key="6">
    <source>
        <dbReference type="ARBA" id="ARBA00023077"/>
    </source>
</evidence>
<dbReference type="InterPro" id="IPR012910">
    <property type="entry name" value="Plug_dom"/>
</dbReference>
<evidence type="ECO:0000256" key="11">
    <source>
        <dbReference type="RuleBase" id="RU003357"/>
    </source>
</evidence>
<dbReference type="PANTHER" id="PTHR32552:SF83">
    <property type="entry name" value="BLR3904 PROTEIN"/>
    <property type="match status" value="1"/>
</dbReference>
<keyword evidence="7 10" id="KW-0472">Membrane</keyword>
<evidence type="ECO:0000256" key="13">
    <source>
        <dbReference type="SAM" id="SignalP"/>
    </source>
</evidence>
<dbReference type="GO" id="GO:0015344">
    <property type="term" value="F:siderophore uptake transmembrane transporter activity"/>
    <property type="evidence" value="ECO:0007669"/>
    <property type="project" value="TreeGrafter"/>
</dbReference>
<evidence type="ECO:0000256" key="2">
    <source>
        <dbReference type="ARBA" id="ARBA00009810"/>
    </source>
</evidence>
<comment type="similarity">
    <text evidence="2 10 11">Belongs to the TonB-dependent receptor family.</text>
</comment>
<dbReference type="InterPro" id="IPR039426">
    <property type="entry name" value="TonB-dep_rcpt-like"/>
</dbReference>
<evidence type="ECO:0000313" key="17">
    <source>
        <dbReference type="Proteomes" id="UP000425817"/>
    </source>
</evidence>
<evidence type="ECO:0000256" key="1">
    <source>
        <dbReference type="ARBA" id="ARBA00004571"/>
    </source>
</evidence>
<organism evidence="16 17">
    <name type="scientific">Variovorax paradoxus</name>
    <dbReference type="NCBI Taxonomy" id="34073"/>
    <lineage>
        <taxon>Bacteria</taxon>
        <taxon>Pseudomonadati</taxon>
        <taxon>Pseudomonadota</taxon>
        <taxon>Betaproteobacteria</taxon>
        <taxon>Burkholderiales</taxon>
        <taxon>Comamonadaceae</taxon>
        <taxon>Variovorax</taxon>
    </lineage>
</organism>
<dbReference type="InterPro" id="IPR036942">
    <property type="entry name" value="Beta-barrel_TonB_sf"/>
</dbReference>
<evidence type="ECO:0000256" key="9">
    <source>
        <dbReference type="ARBA" id="ARBA00023237"/>
    </source>
</evidence>
<dbReference type="PROSITE" id="PS52016">
    <property type="entry name" value="TONB_DEPENDENT_REC_3"/>
    <property type="match status" value="1"/>
</dbReference>
<dbReference type="CDD" id="cd01347">
    <property type="entry name" value="ligand_gated_channel"/>
    <property type="match status" value="1"/>
</dbReference>
<evidence type="ECO:0000256" key="12">
    <source>
        <dbReference type="SAM" id="MobiDB-lite"/>
    </source>
</evidence>
<accession>A0A6I6HPI9</accession>
<keyword evidence="13" id="KW-0732">Signal</keyword>
<feature type="region of interest" description="Disordered" evidence="12">
    <location>
        <begin position="505"/>
        <end position="531"/>
    </location>
</feature>
<dbReference type="Proteomes" id="UP000425817">
    <property type="component" value="Chromosome"/>
</dbReference>
<feature type="domain" description="TonB-dependent receptor-like beta-barrel" evidence="14">
    <location>
        <begin position="275"/>
        <end position="759"/>
    </location>
</feature>
<dbReference type="PANTHER" id="PTHR32552">
    <property type="entry name" value="FERRICHROME IRON RECEPTOR-RELATED"/>
    <property type="match status" value="1"/>
</dbReference>
<dbReference type="Gene3D" id="2.40.170.20">
    <property type="entry name" value="TonB-dependent receptor, beta-barrel domain"/>
    <property type="match status" value="1"/>
</dbReference>
<dbReference type="Pfam" id="PF00593">
    <property type="entry name" value="TonB_dep_Rec_b-barrel"/>
    <property type="match status" value="1"/>
</dbReference>
<reference evidence="16 17" key="1">
    <citation type="submission" date="2019-12" db="EMBL/GenBank/DDBJ databases">
        <title>Hybrid Genome Assemblies of two High G+C Isolates from Undergraduate Microbiology Courses.</title>
        <authorList>
            <person name="Ne Ville C.J."/>
            <person name="Enright D."/>
            <person name="Hernandez I."/>
            <person name="Dodsworth J."/>
            <person name="Orwin P.M."/>
        </authorList>
    </citation>
    <scope>NUCLEOTIDE SEQUENCE [LARGE SCALE GENOMIC DNA]</scope>
    <source>
        <strain evidence="16 17">CSUSB</strain>
    </source>
</reference>
<protein>
    <submittedName>
        <fullName evidence="16">TonB-dependent receptor plug domain-containing protein</fullName>
    </submittedName>
</protein>
<dbReference type="Pfam" id="PF07715">
    <property type="entry name" value="Plug"/>
    <property type="match status" value="1"/>
</dbReference>
<dbReference type="SUPFAM" id="SSF56935">
    <property type="entry name" value="Porins"/>
    <property type="match status" value="1"/>
</dbReference>
<evidence type="ECO:0000256" key="3">
    <source>
        <dbReference type="ARBA" id="ARBA00022448"/>
    </source>
</evidence>
<dbReference type="OrthoDB" id="9790771at2"/>
<dbReference type="Gene3D" id="2.170.130.10">
    <property type="entry name" value="TonB-dependent receptor, plug domain"/>
    <property type="match status" value="1"/>
</dbReference>
<keyword evidence="6 11" id="KW-0798">TonB box</keyword>
<feature type="signal peptide" evidence="13">
    <location>
        <begin position="1"/>
        <end position="23"/>
    </location>
</feature>
<keyword evidence="5 10" id="KW-0812">Transmembrane</keyword>
<evidence type="ECO:0000259" key="14">
    <source>
        <dbReference type="Pfam" id="PF00593"/>
    </source>
</evidence>
<keyword evidence="4 10" id="KW-1134">Transmembrane beta strand</keyword>
<evidence type="ECO:0000313" key="16">
    <source>
        <dbReference type="EMBL" id="QGW84936.1"/>
    </source>
</evidence>
<keyword evidence="8 16" id="KW-0675">Receptor</keyword>
<comment type="subcellular location">
    <subcellularLocation>
        <location evidence="1 10">Cell outer membrane</location>
        <topology evidence="1 10">Multi-pass membrane protein</topology>
    </subcellularLocation>
</comment>
<keyword evidence="3 10" id="KW-0813">Transport</keyword>
<proteinExistence type="inferred from homology"/>
<dbReference type="AlphaFoldDB" id="A0A6I6HPI9"/>
<feature type="chain" id="PRO_5026334468" evidence="13">
    <location>
        <begin position="24"/>
        <end position="789"/>
    </location>
</feature>
<evidence type="ECO:0000256" key="5">
    <source>
        <dbReference type="ARBA" id="ARBA00022692"/>
    </source>
</evidence>
<dbReference type="EMBL" id="CP046622">
    <property type="protein sequence ID" value="QGW84936.1"/>
    <property type="molecule type" value="Genomic_DNA"/>
</dbReference>
<name>A0A6I6HPI9_VARPD</name>
<sequence>MPREAAMLPFGALMLAASVSSWAQTPPATVQGGTLGTITVTEQAETQGKDQVQTKKTNIGKGTQEIRDIPQSINVITEKLIDDVKLDTLKDALHYSAGITFAATENGTDQDIRLRGFPVATVGDLLIDGMRDPSQYDRDTFNLERIEVLRGSASMIFGRGSTGGVINQVSKKPLLADQTDVEATVGSRGYYRTTADFNVRTGETSALRINAMWNKADNGGAKIDKYGIAPSYSWGVGTANEFTVGLFHLNVDNVPLSAVRWVATGRQGITGYNASGVPTVGSLGTLAPVKPGSFYGTTADKLLGKATYGTASWLHRFDDGGELRTQVRSGTFDRNQWSTAAGASTTFGAPTTLANFSEYTMLTRSGLTPRKDEYKGTYLQSDYSKELNWGGMKHQLLAGVDASKEEASRYQNDAFFNNSFRGRALGSRANTFVGTPNDGAGLSGTFVEPVYRDSSAYSAKSIGVYLQDLVQVAPDWKVLGGLRYDRLSGDFDQYTYSNPACVRPTPAPRGYTQTADCSDRRERYSGGSPFPTVTSTHLSQGAWSYRAGVLYQPSTTQSYHLSYSTSFNSSADTYQYVSPQTAGTPPEKSRNIELGAKLDWLDGKLSTRAAIFRTEKTNERTTDSDFAGSSYLLSGKRHSQGLELDVVGRLTSQWEVYFSYSFIPRATIDQVGSTATPGTVGSRVGLTPKHSGAAWISYQATPKLRIAGGVRGASENRPLQGASGAASLANSTPGYVVGDMMLEYKFTPDLYAQINVNNVTNKLYGDQLYPGFAIAGAKRTVLFTVGARF</sequence>
<keyword evidence="9 10" id="KW-0998">Cell outer membrane</keyword>
<evidence type="ECO:0000256" key="8">
    <source>
        <dbReference type="ARBA" id="ARBA00023170"/>
    </source>
</evidence>
<dbReference type="InterPro" id="IPR037066">
    <property type="entry name" value="Plug_dom_sf"/>
</dbReference>
<evidence type="ECO:0000256" key="10">
    <source>
        <dbReference type="PROSITE-ProRule" id="PRU01360"/>
    </source>
</evidence>
<gene>
    <name evidence="16" type="ORF">GOQ09_09165</name>
</gene>